<dbReference type="InterPro" id="IPR008274">
    <property type="entry name" value="AldOxase/xan_DH_MoCoBD1"/>
</dbReference>
<dbReference type="PIRSF" id="PIRSF036389">
    <property type="entry name" value="IOR_B"/>
    <property type="match status" value="1"/>
</dbReference>
<evidence type="ECO:0000313" key="4">
    <source>
        <dbReference type="Proteomes" id="UP001301442"/>
    </source>
</evidence>
<name>A0ABZ0GRD0_9GAMM</name>
<dbReference type="SUPFAM" id="SSF56003">
    <property type="entry name" value="Molybdenum cofactor-binding domain"/>
    <property type="match status" value="2"/>
</dbReference>
<dbReference type="InterPro" id="IPR052516">
    <property type="entry name" value="N-heterocyclic_Hydroxylase"/>
</dbReference>
<evidence type="ECO:0000259" key="2">
    <source>
        <dbReference type="SMART" id="SM01008"/>
    </source>
</evidence>
<evidence type="ECO:0000256" key="1">
    <source>
        <dbReference type="ARBA" id="ARBA00022729"/>
    </source>
</evidence>
<reference evidence="3 4" key="1">
    <citation type="submission" date="2023-09" db="EMBL/GenBank/DDBJ databases">
        <authorList>
            <person name="Qi X."/>
        </authorList>
    </citation>
    <scope>NUCLEOTIDE SEQUENCE [LARGE SCALE GENOMIC DNA]</scope>
    <source>
        <strain evidence="3 4">S1-1</strain>
    </source>
</reference>
<dbReference type="NCBIfam" id="TIGR01409">
    <property type="entry name" value="TAT_signal_seq"/>
    <property type="match status" value="1"/>
</dbReference>
<dbReference type="PANTHER" id="PTHR47495:SF3">
    <property type="entry name" value="BLR6219 PROTEIN"/>
    <property type="match status" value="1"/>
</dbReference>
<dbReference type="SMART" id="SM01008">
    <property type="entry name" value="Ald_Xan_dh_C"/>
    <property type="match status" value="1"/>
</dbReference>
<proteinExistence type="predicted"/>
<dbReference type="InterPro" id="IPR000674">
    <property type="entry name" value="Ald_Oxase/Xan_DH_a/b"/>
</dbReference>
<dbReference type="InterPro" id="IPR046867">
    <property type="entry name" value="AldOxase/xan_DH_MoCoBD2"/>
</dbReference>
<keyword evidence="1" id="KW-0732">Signal</keyword>
<feature type="domain" description="Aldehyde oxidase/xanthine dehydrogenase a/b hammerhead" evidence="2">
    <location>
        <begin position="222"/>
        <end position="309"/>
    </location>
</feature>
<dbReference type="Pfam" id="PF02738">
    <property type="entry name" value="MoCoBD_1"/>
    <property type="match status" value="1"/>
</dbReference>
<dbReference type="RefSeq" id="WP_348397128.1">
    <property type="nucleotide sequence ID" value="NZ_CP136600.1"/>
</dbReference>
<dbReference type="InterPro" id="IPR037165">
    <property type="entry name" value="AldOxase/xan_DH_Mopterin-bd_sf"/>
</dbReference>
<keyword evidence="4" id="KW-1185">Reference proteome</keyword>
<dbReference type="Proteomes" id="UP001301442">
    <property type="component" value="Chromosome"/>
</dbReference>
<protein>
    <submittedName>
        <fullName evidence="3">Molybdopterin cofactor-binding domain-containing protein</fullName>
    </submittedName>
</protein>
<dbReference type="PANTHER" id="PTHR47495">
    <property type="entry name" value="ALDEHYDE DEHYDROGENASE"/>
    <property type="match status" value="1"/>
</dbReference>
<dbReference type="Gene3D" id="3.90.1170.50">
    <property type="entry name" value="Aldehyde oxidase/xanthine dehydrogenase, a/b hammerhead"/>
    <property type="match status" value="1"/>
</dbReference>
<dbReference type="EMBL" id="CP136600">
    <property type="protein sequence ID" value="WOH38358.1"/>
    <property type="molecule type" value="Genomic_DNA"/>
</dbReference>
<gene>
    <name evidence="3" type="ORF">RI844_03740</name>
</gene>
<dbReference type="Pfam" id="PF20256">
    <property type="entry name" value="MoCoBD_2"/>
    <property type="match status" value="2"/>
</dbReference>
<accession>A0ABZ0GRD0</accession>
<dbReference type="Gene3D" id="3.30.365.10">
    <property type="entry name" value="Aldehyde oxidase/xanthine dehydrogenase, molybdopterin binding domain"/>
    <property type="match status" value="4"/>
</dbReference>
<organism evidence="3 4">
    <name type="scientific">Thalassotalea fonticola</name>
    <dbReference type="NCBI Taxonomy" id="3065649"/>
    <lineage>
        <taxon>Bacteria</taxon>
        <taxon>Pseudomonadati</taxon>
        <taxon>Pseudomonadota</taxon>
        <taxon>Gammaproteobacteria</taxon>
        <taxon>Alteromonadales</taxon>
        <taxon>Colwelliaceae</taxon>
        <taxon>Thalassotalea</taxon>
    </lineage>
</organism>
<dbReference type="InterPro" id="IPR012368">
    <property type="entry name" value="OxRdtase_Mopterin-bd_su_IorB"/>
</dbReference>
<dbReference type="InterPro" id="IPR019546">
    <property type="entry name" value="TAT_signal_bac_arc"/>
</dbReference>
<evidence type="ECO:0000313" key="3">
    <source>
        <dbReference type="EMBL" id="WOH38358.1"/>
    </source>
</evidence>
<sequence>MNKHVTEALSAYYQNNTPAISTITKMSRRGFLKATGITAGGLVLGVSIPNITSAKSTASEFNPNAFIHLSDNGDLLLFCGRCEMGQGISTALPAAVADEMEADWSRVTIEQGEGNEAKYGSQATGGSASIRKMYEPMRKAGASAKEMLIIAAAKVWNVNASDCFAQNHFVINKLNKQKLAYGELASLAANVAPPKEPVLKTKEQFKYIGKALDRHDQGKVVVGTRTYGVDTKLPGMKYAAVTHCPVLGGKLKSLDKTAALKISGVIDVVEISPIKHPFSSVGAVAVVADNSWTAQQAVKQLVVEWDLGPNKVYNTKEYKAELVNNVEKPAELAKQRGDLDGAFKSADKLIKATYTGGHLSHAPMEPNASVVSVTDTSCEVWASTQSPADIQKVLAQVLGREEKDIYVNVMMAGGAFGRKFKCDYVHEAAVISQQIKAPVQLIWSREEDMRTGFYHSINAQHIEASLDADGQVTGWLHRAAFPSINSLFQEGLDRAPAKTLGDVDNHPFGIKNYRSETGLAPAHTRIGWYRAVYAIFYGFAFGTFADELAVAAGKDTFTMLNNIYDANEDPKQAEQVARSKATLALAAKHSDFGKTLPKGEGMGIAVHHSFRSYVAMAVHVKVDGDNIKVLNVDCAIDCGQVLNTDGATAQMEGAVVMGMSLALATEISFKDGAVVNSNFHNYPVMRISDMPNVRVHIIDSDEKPTGLGEPGVSPFAPALSNAIFAASGKRYRDLPMKPMAV</sequence>